<feature type="region of interest" description="Disordered" evidence="2">
    <location>
        <begin position="374"/>
        <end position="423"/>
    </location>
</feature>
<dbReference type="PANTHER" id="PTHR43102:SF2">
    <property type="entry name" value="GAF DOMAIN-CONTAINING PROTEIN"/>
    <property type="match status" value="1"/>
</dbReference>
<evidence type="ECO:0000256" key="2">
    <source>
        <dbReference type="SAM" id="MobiDB-lite"/>
    </source>
</evidence>
<feature type="domain" description="GAF" evidence="3">
    <location>
        <begin position="51"/>
        <end position="170"/>
    </location>
</feature>
<evidence type="ECO:0000313" key="4">
    <source>
        <dbReference type="EMBL" id="EIE21551.1"/>
    </source>
</evidence>
<dbReference type="AlphaFoldDB" id="I0YT32"/>
<reference evidence="4 5" key="1">
    <citation type="journal article" date="2012" name="Genome Biol.">
        <title>The genome of the polar eukaryotic microalga coccomyxa subellipsoidea reveals traits of cold adaptation.</title>
        <authorList>
            <person name="Blanc G."/>
            <person name="Agarkova I."/>
            <person name="Grimwood J."/>
            <person name="Kuo A."/>
            <person name="Brueggeman A."/>
            <person name="Dunigan D."/>
            <person name="Gurnon J."/>
            <person name="Ladunga I."/>
            <person name="Lindquist E."/>
            <person name="Lucas S."/>
            <person name="Pangilinan J."/>
            <person name="Proschold T."/>
            <person name="Salamov A."/>
            <person name="Schmutz J."/>
            <person name="Weeks D."/>
            <person name="Yamada T."/>
            <person name="Claverie J.M."/>
            <person name="Grigoriev I."/>
            <person name="Van Etten J."/>
            <person name="Lomsadze A."/>
            <person name="Borodovsky M."/>
        </authorList>
    </citation>
    <scope>NUCLEOTIDE SEQUENCE [LARGE SCALE GENOMIC DNA]</scope>
    <source>
        <strain evidence="4 5">C-169</strain>
    </source>
</reference>
<feature type="compositionally biased region" description="Polar residues" evidence="2">
    <location>
        <begin position="374"/>
        <end position="389"/>
    </location>
</feature>
<evidence type="ECO:0000259" key="3">
    <source>
        <dbReference type="Pfam" id="PF01590"/>
    </source>
</evidence>
<evidence type="ECO:0000313" key="5">
    <source>
        <dbReference type="Proteomes" id="UP000007264"/>
    </source>
</evidence>
<keyword evidence="1" id="KW-0675">Receptor</keyword>
<dbReference type="GeneID" id="17039535"/>
<evidence type="ECO:0000256" key="1">
    <source>
        <dbReference type="ARBA" id="ARBA00023170"/>
    </source>
</evidence>
<dbReference type="OrthoDB" id="10330604at2759"/>
<dbReference type="KEGG" id="csl:COCSUDRAFT_43250"/>
<protein>
    <recommendedName>
        <fullName evidence="3">GAF domain-containing protein</fullName>
    </recommendedName>
</protein>
<dbReference type="InterPro" id="IPR003018">
    <property type="entry name" value="GAF"/>
</dbReference>
<accession>I0YT32</accession>
<dbReference type="Pfam" id="PF01590">
    <property type="entry name" value="GAF"/>
    <property type="match status" value="1"/>
</dbReference>
<dbReference type="SUPFAM" id="SSF55781">
    <property type="entry name" value="GAF domain-like"/>
    <property type="match status" value="1"/>
</dbReference>
<dbReference type="InterPro" id="IPR029016">
    <property type="entry name" value="GAF-like_dom_sf"/>
</dbReference>
<dbReference type="Proteomes" id="UP000007264">
    <property type="component" value="Unassembled WGS sequence"/>
</dbReference>
<dbReference type="EMBL" id="AGSI01000012">
    <property type="protein sequence ID" value="EIE21551.1"/>
    <property type="molecule type" value="Genomic_DNA"/>
</dbReference>
<gene>
    <name evidence="4" type="ORF">COCSUDRAFT_43250</name>
</gene>
<dbReference type="Gene3D" id="3.30.450.40">
    <property type="match status" value="1"/>
</dbReference>
<dbReference type="PANTHER" id="PTHR43102">
    <property type="entry name" value="SLR1143 PROTEIN"/>
    <property type="match status" value="1"/>
</dbReference>
<keyword evidence="5" id="KW-1185">Reference proteome</keyword>
<sequence>MESAAQEAVASDADANIKGGAVTEQPQAAAGVVASPQRISFVSASKNPADEDSVLQSMCKLLSSLLRVPATGVGMLNRGKLQYFGVQHPADWPSLPNLAAVPLDQELLIVKDTREDCRFSELERQAGARFYACAPLMSSKNHRVGALLVMDSKPREEGFSPETTRIFMDMVRIMSTKMEADYKKAVEVEQQNRTKEQLLHSLDKIRSPISVCEITREATKILFANHTWAFLAGLGNKAIVNSNFWDLFVCVDETKDEAQARFWACEVGKRDFTCCFILADKGDEPQITMRLHFRSANRGAPKAAARHGMLSQAVAKALQPSFFFAMFEDDVHEFVPADNLRSRNSMQASRTASSILDLDDEAVMEASVQAGYTRRSSASVTPVQPTRVSVTKADGAGPAKAYGIQENGREKPPLPKKGCCTIS</sequence>
<comment type="caution">
    <text evidence="4">The sequence shown here is derived from an EMBL/GenBank/DDBJ whole genome shotgun (WGS) entry which is preliminary data.</text>
</comment>
<dbReference type="RefSeq" id="XP_005646095.1">
    <property type="nucleotide sequence ID" value="XM_005646038.1"/>
</dbReference>
<organism evidence="4 5">
    <name type="scientific">Coccomyxa subellipsoidea (strain C-169)</name>
    <name type="common">Green microalga</name>
    <dbReference type="NCBI Taxonomy" id="574566"/>
    <lineage>
        <taxon>Eukaryota</taxon>
        <taxon>Viridiplantae</taxon>
        <taxon>Chlorophyta</taxon>
        <taxon>core chlorophytes</taxon>
        <taxon>Trebouxiophyceae</taxon>
        <taxon>Trebouxiophyceae incertae sedis</taxon>
        <taxon>Coccomyxaceae</taxon>
        <taxon>Coccomyxa</taxon>
        <taxon>Coccomyxa subellipsoidea</taxon>
    </lineage>
</organism>
<name>I0YT32_COCSC</name>
<proteinExistence type="predicted"/>